<evidence type="ECO:0000313" key="8">
    <source>
        <dbReference type="Proteomes" id="UP000564806"/>
    </source>
</evidence>
<dbReference type="EMBL" id="JABWCS010000220">
    <property type="protein sequence ID" value="NUU63815.1"/>
    <property type="molecule type" value="Genomic_DNA"/>
</dbReference>
<comment type="caution">
    <text evidence="7">The sequence shown here is derived from an EMBL/GenBank/DDBJ whole genome shotgun (WGS) entry which is preliminary data.</text>
</comment>
<proteinExistence type="inferred from homology"/>
<evidence type="ECO:0000313" key="7">
    <source>
        <dbReference type="EMBL" id="NUU63815.1"/>
    </source>
</evidence>
<evidence type="ECO:0000256" key="3">
    <source>
        <dbReference type="ARBA" id="ARBA00022692"/>
    </source>
</evidence>
<evidence type="ECO:0000256" key="1">
    <source>
        <dbReference type="ARBA" id="ARBA00004141"/>
    </source>
</evidence>
<evidence type="ECO:0000256" key="6">
    <source>
        <dbReference type="SAM" id="Phobius"/>
    </source>
</evidence>
<dbReference type="RefSeq" id="WP_175374309.1">
    <property type="nucleotide sequence ID" value="NZ_JABWCS010000220.1"/>
</dbReference>
<feature type="transmembrane region" description="Helical" evidence="6">
    <location>
        <begin position="97"/>
        <end position="122"/>
    </location>
</feature>
<feature type="transmembrane region" description="Helical" evidence="6">
    <location>
        <begin position="47"/>
        <end position="64"/>
    </location>
</feature>
<dbReference type="Proteomes" id="UP000564806">
    <property type="component" value="Unassembled WGS sequence"/>
</dbReference>
<accession>A0A850ESF9</accession>
<name>A0A850ESF9_9BACL</name>
<evidence type="ECO:0000256" key="5">
    <source>
        <dbReference type="ARBA" id="ARBA00023136"/>
    </source>
</evidence>
<evidence type="ECO:0000256" key="2">
    <source>
        <dbReference type="ARBA" id="ARBA00009694"/>
    </source>
</evidence>
<dbReference type="PANTHER" id="PTHR43461">
    <property type="entry name" value="TRANSMEMBRANE PROTEIN 256"/>
    <property type="match status" value="1"/>
</dbReference>
<dbReference type="InterPro" id="IPR006696">
    <property type="entry name" value="DUF423"/>
</dbReference>
<evidence type="ECO:0000256" key="4">
    <source>
        <dbReference type="ARBA" id="ARBA00022989"/>
    </source>
</evidence>
<feature type="transmembrane region" description="Helical" evidence="6">
    <location>
        <begin position="71"/>
        <end position="91"/>
    </location>
</feature>
<keyword evidence="3 6" id="KW-0812">Transmembrane</keyword>
<protein>
    <submittedName>
        <fullName evidence="7">DUF423 domain-containing protein</fullName>
    </submittedName>
</protein>
<comment type="subcellular location">
    <subcellularLocation>
        <location evidence="1">Membrane</location>
        <topology evidence="1">Multi-pass membrane protein</topology>
    </subcellularLocation>
</comment>
<dbReference type="PANTHER" id="PTHR43461:SF1">
    <property type="entry name" value="TRANSMEMBRANE PROTEIN 256"/>
    <property type="match status" value="1"/>
</dbReference>
<keyword evidence="5 6" id="KW-0472">Membrane</keyword>
<organism evidence="7 8">
    <name type="scientific">Paenibacillus agri</name>
    <dbReference type="NCBI Taxonomy" id="2744309"/>
    <lineage>
        <taxon>Bacteria</taxon>
        <taxon>Bacillati</taxon>
        <taxon>Bacillota</taxon>
        <taxon>Bacilli</taxon>
        <taxon>Bacillales</taxon>
        <taxon>Paenibacillaceae</taxon>
        <taxon>Paenibacillus</taxon>
    </lineage>
</organism>
<dbReference type="Pfam" id="PF04241">
    <property type="entry name" value="DUF423"/>
    <property type="match status" value="1"/>
</dbReference>
<keyword evidence="8" id="KW-1185">Reference proteome</keyword>
<keyword evidence="4 6" id="KW-1133">Transmembrane helix</keyword>
<sequence length="127" mass="13775">MQRTFMAWGALLAMLAVAIGAFGAHILKPVISEHYMTVYETGVQYHMFHALGLVLIALVAGQWGESARLRWAGWLLMIGIVLFSGSLYVLSITGIKVLGAITPLGGVSFIAGWICLALEAFARKPQR</sequence>
<reference evidence="7" key="1">
    <citation type="submission" date="2020-06" db="EMBL/GenBank/DDBJ databases">
        <title>Paenibacillus sp. nov., isolated from soil.</title>
        <authorList>
            <person name="Seo Y.L."/>
        </authorList>
    </citation>
    <scope>NUCLEOTIDE SEQUENCE [LARGE SCALE GENOMIC DNA]</scope>
    <source>
        <strain evidence="7">JW14</strain>
    </source>
</reference>
<dbReference type="GO" id="GO:0005886">
    <property type="term" value="C:plasma membrane"/>
    <property type="evidence" value="ECO:0007669"/>
    <property type="project" value="TreeGrafter"/>
</dbReference>
<dbReference type="AlphaFoldDB" id="A0A850ESF9"/>
<comment type="similarity">
    <text evidence="2">Belongs to the UPF0382 family.</text>
</comment>
<gene>
    <name evidence="7" type="ORF">HPT30_26020</name>
</gene>